<sequence length="133" mass="15245">MDHPIEKIHIFPANRDIGAAAFFIDSVVHADNLPHTYARETYAREEEWGDSEVVKKYKKEMGQHLLRVRLYGGSVNATLNDLLRPNLREANVFGMFDHAWWFYMTKAEVEQLGLSLIRAASLMAEPALLEEAE</sequence>
<accession>A0A6J5KQF2</accession>
<gene>
    <name evidence="1" type="ORF">UFOVP28_2</name>
</gene>
<protein>
    <submittedName>
        <fullName evidence="1">Uncharacterized protein</fullName>
    </submittedName>
</protein>
<name>A0A6J5KQF2_9CAUD</name>
<dbReference type="EMBL" id="LR796165">
    <property type="protein sequence ID" value="CAB4122459.1"/>
    <property type="molecule type" value="Genomic_DNA"/>
</dbReference>
<proteinExistence type="predicted"/>
<organism evidence="1">
    <name type="scientific">uncultured Caudovirales phage</name>
    <dbReference type="NCBI Taxonomy" id="2100421"/>
    <lineage>
        <taxon>Viruses</taxon>
        <taxon>Duplodnaviria</taxon>
        <taxon>Heunggongvirae</taxon>
        <taxon>Uroviricota</taxon>
        <taxon>Caudoviricetes</taxon>
        <taxon>Peduoviridae</taxon>
        <taxon>Maltschvirus</taxon>
        <taxon>Maltschvirus maltsch</taxon>
    </lineage>
</organism>
<reference evidence="1" key="1">
    <citation type="submission" date="2020-04" db="EMBL/GenBank/DDBJ databases">
        <authorList>
            <person name="Chiriac C."/>
            <person name="Salcher M."/>
            <person name="Ghai R."/>
            <person name="Kavagutti S V."/>
        </authorList>
    </citation>
    <scope>NUCLEOTIDE SEQUENCE</scope>
</reference>
<evidence type="ECO:0000313" key="1">
    <source>
        <dbReference type="EMBL" id="CAB4122459.1"/>
    </source>
</evidence>